<dbReference type="EMBL" id="CCCS020000003">
    <property type="protein sequence ID" value="CDQ08843.1"/>
    <property type="molecule type" value="Genomic_DNA"/>
</dbReference>
<reference evidence="1" key="1">
    <citation type="submission" date="2014-03" db="EMBL/GenBank/DDBJ databases">
        <authorList>
            <person name="Genoscope - CEA"/>
        </authorList>
    </citation>
    <scope>NUCLEOTIDE SEQUENCE [LARGE SCALE GENOMIC DNA]</scope>
    <source>
        <strain evidence="1">CF27</strain>
    </source>
</reference>
<dbReference type="AlphaFoldDB" id="A0A060UPW2"/>
<name>A0A060UPW2_9PROT</name>
<accession>A0A060UPW2</accession>
<proteinExistence type="predicted"/>
<comment type="caution">
    <text evidence="1">The sequence shown here is derived from an EMBL/GenBank/DDBJ whole genome shotgun (WGS) entry which is preliminary data.</text>
</comment>
<organism evidence="1">
    <name type="scientific">Acidithiobacillus ferrivorans</name>
    <dbReference type="NCBI Taxonomy" id="160808"/>
    <lineage>
        <taxon>Bacteria</taxon>
        <taxon>Pseudomonadati</taxon>
        <taxon>Pseudomonadota</taxon>
        <taxon>Acidithiobacillia</taxon>
        <taxon>Acidithiobacillales</taxon>
        <taxon>Acidithiobacillaceae</taxon>
        <taxon>Acidithiobacillus</taxon>
    </lineage>
</organism>
<reference evidence="1" key="2">
    <citation type="submission" date="2014-07" db="EMBL/GenBank/DDBJ databases">
        <title>Initial genome analysis of the psychrotolerant acidophile Acidithiobacillus ferrivorans CF27: insights into iron and sulfur oxidation pathways and into biofilm formation.</title>
        <authorList>
            <person name="Talla E."/>
            <person name="Hedrich S."/>
            <person name="Mangenot S."/>
            <person name="Ji B."/>
            <person name="Johnson D.B."/>
            <person name="Barbe V."/>
            <person name="Bonnefoy V."/>
        </authorList>
    </citation>
    <scope>NUCLEOTIDE SEQUENCE [LARGE SCALE GENOMIC DNA]</scope>
    <source>
        <strain evidence="1">CF27</strain>
    </source>
</reference>
<evidence type="ECO:0000313" key="1">
    <source>
        <dbReference type="EMBL" id="CDQ08843.1"/>
    </source>
</evidence>
<sequence>MNVCVGGTVDWQSNEAKRVMSAHQGDTASGQGIYKTPCPFLQHILKL</sequence>
<protein>
    <submittedName>
        <fullName evidence="1">Uncharacterized protein</fullName>
    </submittedName>
</protein>
<gene>
    <name evidence="1" type="ORF">AFERRI_110007</name>
</gene>